<evidence type="ECO:0000256" key="7">
    <source>
        <dbReference type="ARBA" id="ARBA00022723"/>
    </source>
</evidence>
<reference evidence="10 11" key="1">
    <citation type="submission" date="2012-12" db="EMBL/GenBank/DDBJ databases">
        <title>Novel taxa of Listeriaceae from agricultural environments in the United States.</title>
        <authorList>
            <person name="den Bakker H.C."/>
            <person name="Allred A."/>
            <person name="Warchocki S."/>
            <person name="Wright E.M."/>
            <person name="Burrell A."/>
            <person name="Nightingale K.K."/>
            <person name="Kephart D."/>
            <person name="Wiedmann M."/>
        </authorList>
    </citation>
    <scope>NUCLEOTIDE SEQUENCE [LARGE SCALE GENOMIC DNA]</scope>
    <source>
        <strain evidence="10 11">FSL F6-1037</strain>
    </source>
</reference>
<keyword evidence="9" id="KW-0482">Metalloprotease</keyword>
<dbReference type="InterPro" id="IPR035097">
    <property type="entry name" value="M29_N-terminal"/>
</dbReference>
<dbReference type="PATRIC" id="fig|1265861.3.peg.1065"/>
<evidence type="ECO:0000313" key="10">
    <source>
        <dbReference type="EMBL" id="EUJ40362.1"/>
    </source>
</evidence>
<comment type="cofactor">
    <cofactor evidence="2">
        <name>Mg(2+)</name>
        <dbReference type="ChEBI" id="CHEBI:18420"/>
    </cofactor>
</comment>
<keyword evidence="7" id="KW-0479">Metal-binding</keyword>
<dbReference type="GO" id="GO:0046872">
    <property type="term" value="F:metal ion binding"/>
    <property type="evidence" value="ECO:0007669"/>
    <property type="project" value="UniProtKB-KW"/>
</dbReference>
<keyword evidence="8" id="KW-0378">Hydrolase</keyword>
<dbReference type="AlphaFoldDB" id="W7CTY4"/>
<evidence type="ECO:0000256" key="9">
    <source>
        <dbReference type="ARBA" id="ARBA00023049"/>
    </source>
</evidence>
<protein>
    <submittedName>
        <fullName evidence="10">Aminopeptidase AmpS</fullName>
    </submittedName>
</protein>
<dbReference type="STRING" id="1265861.BCAMP_05394"/>
<evidence type="ECO:0000256" key="4">
    <source>
        <dbReference type="ARBA" id="ARBA00008236"/>
    </source>
</evidence>
<accession>W7CTY4</accession>
<dbReference type="GO" id="GO:0008237">
    <property type="term" value="F:metallopeptidase activity"/>
    <property type="evidence" value="ECO:0007669"/>
    <property type="project" value="UniProtKB-KW"/>
</dbReference>
<keyword evidence="5 10" id="KW-0031">Aminopeptidase</keyword>
<keyword evidence="6" id="KW-0645">Protease</keyword>
<dbReference type="SUPFAM" id="SSF144052">
    <property type="entry name" value="Thermophilic metalloprotease-like"/>
    <property type="match status" value="1"/>
</dbReference>
<comment type="similarity">
    <text evidence="4">Belongs to the peptidase M29 family.</text>
</comment>
<dbReference type="InterPro" id="IPR052170">
    <property type="entry name" value="M29_Exopeptidase"/>
</dbReference>
<evidence type="ECO:0000256" key="6">
    <source>
        <dbReference type="ARBA" id="ARBA00022670"/>
    </source>
</evidence>
<evidence type="ECO:0000256" key="1">
    <source>
        <dbReference type="ARBA" id="ARBA00001941"/>
    </source>
</evidence>
<dbReference type="Gene3D" id="3.40.1830.10">
    <property type="entry name" value="Thermophilic metalloprotease (M29)"/>
    <property type="match status" value="1"/>
</dbReference>
<dbReference type="GO" id="GO:0006508">
    <property type="term" value="P:proteolysis"/>
    <property type="evidence" value="ECO:0007669"/>
    <property type="project" value="UniProtKB-KW"/>
</dbReference>
<organism evidence="10 11">
    <name type="scientific">Brochothrix campestris FSL F6-1037</name>
    <dbReference type="NCBI Taxonomy" id="1265861"/>
    <lineage>
        <taxon>Bacteria</taxon>
        <taxon>Bacillati</taxon>
        <taxon>Bacillota</taxon>
        <taxon>Bacilli</taxon>
        <taxon>Bacillales</taxon>
        <taxon>Listeriaceae</taxon>
        <taxon>Brochothrix</taxon>
    </lineage>
</organism>
<evidence type="ECO:0000313" key="11">
    <source>
        <dbReference type="Proteomes" id="UP000019243"/>
    </source>
</evidence>
<sequence length="410" mass="44681">MKNFKERLQKYAELAVKVGVNVQPNQKVYLTCTIENTEVAHAIAAEAYKAGASNVIVKYVDSTLARLKYEHAPLAIFEEEPTHFANERIELANENACFISITGQDPDLLNGIDAAKIAANNKASGKVMRPFLQLAQADKISWTVLGAPTAGWAAKVFPNLPTEEQIPALWEAIFKTMRIDNENHIEAWYAHEKTLTDKAAVLNDLHLKTLHYTAPGTDLTIGLPAKHLWVAAGSVNAKGTRFTANIPTEEVFSAAEKTAVNGFVSSTKPLSYGGTVIDDFKLTFENGRIIDVVAKQGEEVLRHLIDSDEAAKYIGEVALVPHPSPISQSGILYYTTLFDENAANHLAIGSAYAFNIDGGKEMTPEQLEAEGINQGPVHVDFMIGSGEMDIDGIKADGTVVPVFRKGDWAF</sequence>
<keyword evidence="11" id="KW-1185">Reference proteome</keyword>
<evidence type="ECO:0000256" key="3">
    <source>
        <dbReference type="ARBA" id="ARBA00001947"/>
    </source>
</evidence>
<comment type="caution">
    <text evidence="10">The sequence shown here is derived from an EMBL/GenBank/DDBJ whole genome shotgun (WGS) entry which is preliminary data.</text>
</comment>
<dbReference type="GO" id="GO:0004177">
    <property type="term" value="F:aminopeptidase activity"/>
    <property type="evidence" value="ECO:0007669"/>
    <property type="project" value="UniProtKB-KW"/>
</dbReference>
<dbReference type="Proteomes" id="UP000019243">
    <property type="component" value="Unassembled WGS sequence"/>
</dbReference>
<proteinExistence type="inferred from homology"/>
<dbReference type="RefSeq" id="WP_035314145.1">
    <property type="nucleotide sequence ID" value="NZ_AODH01000019.1"/>
</dbReference>
<evidence type="ECO:0000256" key="2">
    <source>
        <dbReference type="ARBA" id="ARBA00001946"/>
    </source>
</evidence>
<dbReference type="Pfam" id="PF02073">
    <property type="entry name" value="Peptidase_M29"/>
    <property type="match status" value="1"/>
</dbReference>
<dbReference type="InterPro" id="IPR000787">
    <property type="entry name" value="Peptidase_M29"/>
</dbReference>
<dbReference type="PANTHER" id="PTHR34448:SF3">
    <property type="entry name" value="AMINOPEPTIDASE AMPS"/>
    <property type="match status" value="1"/>
</dbReference>
<dbReference type="PRINTS" id="PR00919">
    <property type="entry name" value="THERMOPTASE"/>
</dbReference>
<comment type="cofactor">
    <cofactor evidence="3">
        <name>Zn(2+)</name>
        <dbReference type="ChEBI" id="CHEBI:29105"/>
    </cofactor>
</comment>
<dbReference type="EMBL" id="AODH01000019">
    <property type="protein sequence ID" value="EUJ40362.1"/>
    <property type="molecule type" value="Genomic_DNA"/>
</dbReference>
<dbReference type="PANTHER" id="PTHR34448">
    <property type="entry name" value="AMINOPEPTIDASE"/>
    <property type="match status" value="1"/>
</dbReference>
<dbReference type="OrthoDB" id="9803993at2"/>
<gene>
    <name evidence="10" type="ORF">BCAMP_05394</name>
</gene>
<comment type="cofactor">
    <cofactor evidence="1">
        <name>Co(2+)</name>
        <dbReference type="ChEBI" id="CHEBI:48828"/>
    </cofactor>
</comment>
<evidence type="ECO:0000256" key="5">
    <source>
        <dbReference type="ARBA" id="ARBA00022438"/>
    </source>
</evidence>
<name>W7CTY4_9LIST</name>
<evidence type="ECO:0000256" key="8">
    <source>
        <dbReference type="ARBA" id="ARBA00022801"/>
    </source>
</evidence>